<reference evidence="1" key="1">
    <citation type="submission" date="2014-09" db="EMBL/GenBank/DDBJ databases">
        <authorList>
            <person name="Magalhaes I.L.F."/>
            <person name="Oliveira U."/>
            <person name="Santos F.R."/>
            <person name="Vidigal T.H.D.A."/>
            <person name="Brescovit A.D."/>
            <person name="Santos A.J."/>
        </authorList>
    </citation>
    <scope>NUCLEOTIDE SEQUENCE</scope>
    <source>
        <tissue evidence="1">Shoot tissue taken approximately 20 cm above the soil surface</tissue>
    </source>
</reference>
<dbReference type="EMBL" id="GBRH01196602">
    <property type="protein sequence ID" value="JAE01294.1"/>
    <property type="molecule type" value="Transcribed_RNA"/>
</dbReference>
<name>A0A0A9EQL0_ARUDO</name>
<sequence>MRLFCTCSSCWNPSFTTCACSCLPCCKAASCAHALRTKGNV</sequence>
<dbReference type="PROSITE" id="PS51257">
    <property type="entry name" value="PROKAR_LIPOPROTEIN"/>
    <property type="match status" value="1"/>
</dbReference>
<reference evidence="1" key="2">
    <citation type="journal article" date="2015" name="Data Brief">
        <title>Shoot transcriptome of the giant reed, Arundo donax.</title>
        <authorList>
            <person name="Barrero R.A."/>
            <person name="Guerrero F.D."/>
            <person name="Moolhuijzen P."/>
            <person name="Goolsby J.A."/>
            <person name="Tidwell J."/>
            <person name="Bellgard S.E."/>
            <person name="Bellgard M.I."/>
        </authorList>
    </citation>
    <scope>NUCLEOTIDE SEQUENCE</scope>
    <source>
        <tissue evidence="1">Shoot tissue taken approximately 20 cm above the soil surface</tissue>
    </source>
</reference>
<organism evidence="1">
    <name type="scientific">Arundo donax</name>
    <name type="common">Giant reed</name>
    <name type="synonym">Donax arundinaceus</name>
    <dbReference type="NCBI Taxonomy" id="35708"/>
    <lineage>
        <taxon>Eukaryota</taxon>
        <taxon>Viridiplantae</taxon>
        <taxon>Streptophyta</taxon>
        <taxon>Embryophyta</taxon>
        <taxon>Tracheophyta</taxon>
        <taxon>Spermatophyta</taxon>
        <taxon>Magnoliopsida</taxon>
        <taxon>Liliopsida</taxon>
        <taxon>Poales</taxon>
        <taxon>Poaceae</taxon>
        <taxon>PACMAD clade</taxon>
        <taxon>Arundinoideae</taxon>
        <taxon>Arundineae</taxon>
        <taxon>Arundo</taxon>
    </lineage>
</organism>
<dbReference type="AlphaFoldDB" id="A0A0A9EQL0"/>
<evidence type="ECO:0000313" key="1">
    <source>
        <dbReference type="EMBL" id="JAE01294.1"/>
    </source>
</evidence>
<protein>
    <submittedName>
        <fullName evidence="1">Uncharacterized protein</fullName>
    </submittedName>
</protein>
<proteinExistence type="predicted"/>
<accession>A0A0A9EQL0</accession>